<dbReference type="EMBL" id="FXXP01000002">
    <property type="protein sequence ID" value="SMX29161.1"/>
    <property type="molecule type" value="Genomic_DNA"/>
</dbReference>
<dbReference type="AlphaFoldDB" id="A0A238JEQ2"/>
<gene>
    <name evidence="2" type="ORF">TRP8649_03294</name>
</gene>
<accession>A0A238JEQ2</accession>
<dbReference type="SUPFAM" id="SSF160719">
    <property type="entry name" value="gpW/gp25-like"/>
    <property type="match status" value="1"/>
</dbReference>
<dbReference type="Proteomes" id="UP000225972">
    <property type="component" value="Unassembled WGS sequence"/>
</dbReference>
<reference evidence="3" key="1">
    <citation type="submission" date="2017-05" db="EMBL/GenBank/DDBJ databases">
        <authorList>
            <person name="Rodrigo-Torres L."/>
            <person name="Arahal R. D."/>
            <person name="Lucena T."/>
        </authorList>
    </citation>
    <scope>NUCLEOTIDE SEQUENCE [LARGE SCALE GENOMIC DNA]</scope>
    <source>
        <strain evidence="3">CECT 8649</strain>
    </source>
</reference>
<evidence type="ECO:0000313" key="2">
    <source>
        <dbReference type="EMBL" id="SMX29161.1"/>
    </source>
</evidence>
<proteinExistence type="predicted"/>
<dbReference type="InterPro" id="IPR007048">
    <property type="entry name" value="IraD/Gp25-like"/>
</dbReference>
<dbReference type="Pfam" id="PF04965">
    <property type="entry name" value="GPW_gp25"/>
    <property type="match status" value="1"/>
</dbReference>
<dbReference type="RefSeq" id="WP_208293345.1">
    <property type="nucleotide sequence ID" value="NZ_FXXP01000002.1"/>
</dbReference>
<keyword evidence="3" id="KW-1185">Reference proteome</keyword>
<organism evidence="2 3">
    <name type="scientific">Pelagimonas phthalicica</name>
    <dbReference type="NCBI Taxonomy" id="1037362"/>
    <lineage>
        <taxon>Bacteria</taxon>
        <taxon>Pseudomonadati</taxon>
        <taxon>Pseudomonadota</taxon>
        <taxon>Alphaproteobacteria</taxon>
        <taxon>Rhodobacterales</taxon>
        <taxon>Roseobacteraceae</taxon>
        <taxon>Pelagimonas</taxon>
    </lineage>
</organism>
<evidence type="ECO:0000259" key="1">
    <source>
        <dbReference type="Pfam" id="PF04965"/>
    </source>
</evidence>
<evidence type="ECO:0000313" key="3">
    <source>
        <dbReference type="Proteomes" id="UP000225972"/>
    </source>
</evidence>
<dbReference type="Gene3D" id="3.10.450.40">
    <property type="match status" value="1"/>
</dbReference>
<feature type="domain" description="IraD/Gp25-like" evidence="1">
    <location>
        <begin position="54"/>
        <end position="123"/>
    </location>
</feature>
<protein>
    <recommendedName>
        <fullName evidence="1">IraD/Gp25-like domain-containing protein</fullName>
    </recommendedName>
</protein>
<sequence length="157" mass="17553">MCPPFLLGLPAYHLCMQDKYDIPFKHWSLKVGRADPQTGERPVFWGEIVAGLGDLTQSITNLILTPLGSVPTEPLKGCDLQPYIDRHPNIAIPQIQRAIWDAIAMWEPRVTVSVVRVYEAEYARLVAEVHWQPAAGVLDDQQILTMPLVAGEERLAS</sequence>
<name>A0A238JEQ2_9RHOB</name>